<dbReference type="Gene3D" id="2.40.10.220">
    <property type="entry name" value="predicted glycosyltransferase like domains"/>
    <property type="match status" value="1"/>
</dbReference>
<dbReference type="PANTHER" id="PTHR32089">
    <property type="entry name" value="METHYL-ACCEPTING CHEMOTAXIS PROTEIN MCPB"/>
    <property type="match status" value="1"/>
</dbReference>
<protein>
    <submittedName>
        <fullName evidence="5">Chemotaxis protein</fullName>
    </submittedName>
</protein>
<dbReference type="EMBL" id="BMES01000003">
    <property type="protein sequence ID" value="GGH32664.1"/>
    <property type="molecule type" value="Genomic_DNA"/>
</dbReference>
<evidence type="ECO:0000259" key="4">
    <source>
        <dbReference type="PROSITE" id="PS50111"/>
    </source>
</evidence>
<dbReference type="SUPFAM" id="SSF58104">
    <property type="entry name" value="Methyl-accepting chemotaxis protein (MCP) signaling domain"/>
    <property type="match status" value="1"/>
</dbReference>
<evidence type="ECO:0000256" key="1">
    <source>
        <dbReference type="ARBA" id="ARBA00023224"/>
    </source>
</evidence>
<dbReference type="SUPFAM" id="SSF141371">
    <property type="entry name" value="PilZ domain-like"/>
    <property type="match status" value="1"/>
</dbReference>
<feature type="domain" description="Methyl-accepting transducer" evidence="4">
    <location>
        <begin position="49"/>
        <end position="295"/>
    </location>
</feature>
<reference evidence="5" key="2">
    <citation type="submission" date="2020-09" db="EMBL/GenBank/DDBJ databases">
        <authorList>
            <person name="Sun Q."/>
            <person name="Zhou Y."/>
        </authorList>
    </citation>
    <scope>NUCLEOTIDE SEQUENCE</scope>
    <source>
        <strain evidence="5">CGMCC 1.12214</strain>
    </source>
</reference>
<dbReference type="SMART" id="SM00283">
    <property type="entry name" value="MA"/>
    <property type="match status" value="1"/>
</dbReference>
<evidence type="ECO:0000256" key="2">
    <source>
        <dbReference type="PROSITE-ProRule" id="PRU00284"/>
    </source>
</evidence>
<dbReference type="PROSITE" id="PS50111">
    <property type="entry name" value="CHEMOTAXIS_TRANSDUC_2"/>
    <property type="match status" value="1"/>
</dbReference>
<evidence type="ECO:0000256" key="3">
    <source>
        <dbReference type="SAM" id="MobiDB-lite"/>
    </source>
</evidence>
<dbReference type="InterPro" id="IPR009875">
    <property type="entry name" value="PilZ_domain"/>
</dbReference>
<comment type="caution">
    <text evidence="5">The sequence shown here is derived from an EMBL/GenBank/DDBJ whole genome shotgun (WGS) entry which is preliminary data.</text>
</comment>
<dbReference type="InterPro" id="IPR004089">
    <property type="entry name" value="MCPsignal_dom"/>
</dbReference>
<dbReference type="Gene3D" id="1.10.287.950">
    <property type="entry name" value="Methyl-accepting chemotaxis protein"/>
    <property type="match status" value="1"/>
</dbReference>
<dbReference type="PANTHER" id="PTHR32089:SF112">
    <property type="entry name" value="LYSOZYME-LIKE PROTEIN-RELATED"/>
    <property type="match status" value="1"/>
</dbReference>
<name>A0A917ICE6_9HYPH</name>
<dbReference type="Proteomes" id="UP000603912">
    <property type="component" value="Unassembled WGS sequence"/>
</dbReference>
<dbReference type="AlphaFoldDB" id="A0A917ICE6"/>
<proteinExistence type="predicted"/>
<sequence>MIRMSVQGPLMRFWFKSVGNDAKAEISGNAPEAEPRPTPRSMEPPARDASETIRLMQADVFRNVREVGEANFELRRKLRDAFGLLERLRGRAQSFAGMAEAARNSSGAISVALRDLASASHTISSRIGESSVTVDAAESRARRASEGVGQLRDSVAEIGQVVNLIASIARQTNLLALNATIEAVRAGDAGRGFAVVASEVKALSIATQEATNRIASTIDKVRASALTSIDDVSTLGLAISDLRDSFATVVEAVSVQVATTTEIGRSAAEAAQFAEEVNMEALRIDALGDEAVVLAGAADQASEKTDITIAQLSDNASILVRQTDNQETIADRLPVVIDAKLHVGGRVIPVQTGNVSPEGAFVHTGETLLDAVGEAVILEAPRLGRFEARIASVKRNGLGLRIQNADAGSRAALRELLARLTESYAPLRVRSGALADTVARRYEALLLEGWIAPADLFDTSYIAQPGAHPPRFGLMHLAVLQEGMDQLIDAHCGEAPQPLAAFLVDRNGFCVVACGRAAEARSLPGRMLNDGAGLAAARNLRPCLIHSYASDFAGVVQEVSSPVFVEGRHWGAVRTAYGLVSARG</sequence>
<keyword evidence="6" id="KW-1185">Reference proteome</keyword>
<organism evidence="5 6">
    <name type="scientific">Alsobacter metallidurans</name>
    <dbReference type="NCBI Taxonomy" id="340221"/>
    <lineage>
        <taxon>Bacteria</taxon>
        <taxon>Pseudomonadati</taxon>
        <taxon>Pseudomonadota</taxon>
        <taxon>Alphaproteobacteria</taxon>
        <taxon>Hyphomicrobiales</taxon>
        <taxon>Alsobacteraceae</taxon>
        <taxon>Alsobacter</taxon>
    </lineage>
</organism>
<dbReference type="GO" id="GO:0016020">
    <property type="term" value="C:membrane"/>
    <property type="evidence" value="ECO:0007669"/>
    <property type="project" value="InterPro"/>
</dbReference>
<accession>A0A917ICE6</accession>
<gene>
    <name evidence="5" type="ORF">GCM10007036_44720</name>
</gene>
<keyword evidence="1 2" id="KW-0807">Transducer</keyword>
<dbReference type="GO" id="GO:0035438">
    <property type="term" value="F:cyclic-di-GMP binding"/>
    <property type="evidence" value="ECO:0007669"/>
    <property type="project" value="InterPro"/>
</dbReference>
<evidence type="ECO:0000313" key="5">
    <source>
        <dbReference type="EMBL" id="GGH32664.1"/>
    </source>
</evidence>
<dbReference type="Pfam" id="PF00015">
    <property type="entry name" value="MCPsignal"/>
    <property type="match status" value="1"/>
</dbReference>
<dbReference type="GO" id="GO:0007165">
    <property type="term" value="P:signal transduction"/>
    <property type="evidence" value="ECO:0007669"/>
    <property type="project" value="UniProtKB-KW"/>
</dbReference>
<evidence type="ECO:0000313" key="6">
    <source>
        <dbReference type="Proteomes" id="UP000603912"/>
    </source>
</evidence>
<feature type="region of interest" description="Disordered" evidence="3">
    <location>
        <begin position="25"/>
        <end position="48"/>
    </location>
</feature>
<dbReference type="Pfam" id="PF07238">
    <property type="entry name" value="PilZ"/>
    <property type="match status" value="1"/>
</dbReference>
<reference evidence="5" key="1">
    <citation type="journal article" date="2014" name="Int. J. Syst. Evol. Microbiol.">
        <title>Complete genome sequence of Corynebacterium casei LMG S-19264T (=DSM 44701T), isolated from a smear-ripened cheese.</title>
        <authorList>
            <consortium name="US DOE Joint Genome Institute (JGI-PGF)"/>
            <person name="Walter F."/>
            <person name="Albersmeier A."/>
            <person name="Kalinowski J."/>
            <person name="Ruckert C."/>
        </authorList>
    </citation>
    <scope>NUCLEOTIDE SEQUENCE</scope>
    <source>
        <strain evidence="5">CGMCC 1.12214</strain>
    </source>
</reference>